<keyword evidence="2" id="KW-1185">Reference proteome</keyword>
<proteinExistence type="predicted"/>
<sequence>MEECMCDRSATHGIIQRIIIYSKTKFRKTLLFRHDHHDTLIVEPVWLRYDHGRSSVFVRYLGNIDAADDKRMNPTTSIGRGLKLLKTTHR</sequence>
<reference evidence="1" key="1">
    <citation type="submission" date="2020-07" db="EMBL/GenBank/DDBJ databases">
        <title>Multicomponent nature underlies the extraordinary mechanical properties of spider dragline silk.</title>
        <authorList>
            <person name="Kono N."/>
            <person name="Nakamura H."/>
            <person name="Mori M."/>
            <person name="Yoshida Y."/>
            <person name="Ohtoshi R."/>
            <person name="Malay A.D."/>
            <person name="Moran D.A.P."/>
            <person name="Tomita M."/>
            <person name="Numata K."/>
            <person name="Arakawa K."/>
        </authorList>
    </citation>
    <scope>NUCLEOTIDE SEQUENCE</scope>
</reference>
<accession>A0A8X6HNI6</accession>
<protein>
    <submittedName>
        <fullName evidence="1">Uncharacterized protein</fullName>
    </submittedName>
</protein>
<dbReference type="Proteomes" id="UP000887116">
    <property type="component" value="Unassembled WGS sequence"/>
</dbReference>
<gene>
    <name evidence="1" type="ORF">TNCT_173451</name>
</gene>
<name>A0A8X6HNI6_TRICU</name>
<dbReference type="AlphaFoldDB" id="A0A8X6HNI6"/>
<evidence type="ECO:0000313" key="1">
    <source>
        <dbReference type="EMBL" id="GFR27029.1"/>
    </source>
</evidence>
<organism evidence="1 2">
    <name type="scientific">Trichonephila clavata</name>
    <name type="common">Joro spider</name>
    <name type="synonym">Nephila clavata</name>
    <dbReference type="NCBI Taxonomy" id="2740835"/>
    <lineage>
        <taxon>Eukaryota</taxon>
        <taxon>Metazoa</taxon>
        <taxon>Ecdysozoa</taxon>
        <taxon>Arthropoda</taxon>
        <taxon>Chelicerata</taxon>
        <taxon>Arachnida</taxon>
        <taxon>Araneae</taxon>
        <taxon>Araneomorphae</taxon>
        <taxon>Entelegynae</taxon>
        <taxon>Araneoidea</taxon>
        <taxon>Nephilidae</taxon>
        <taxon>Trichonephila</taxon>
    </lineage>
</organism>
<evidence type="ECO:0000313" key="2">
    <source>
        <dbReference type="Proteomes" id="UP000887116"/>
    </source>
</evidence>
<dbReference type="EMBL" id="BMAO01018901">
    <property type="protein sequence ID" value="GFR27029.1"/>
    <property type="molecule type" value="Genomic_DNA"/>
</dbReference>
<comment type="caution">
    <text evidence="1">The sequence shown here is derived from an EMBL/GenBank/DDBJ whole genome shotgun (WGS) entry which is preliminary data.</text>
</comment>